<proteinExistence type="inferred from homology"/>
<keyword evidence="2" id="KW-1003">Cell membrane</keyword>
<evidence type="ECO:0000256" key="5">
    <source>
        <dbReference type="ARBA" id="ARBA00022725"/>
    </source>
</evidence>
<evidence type="ECO:0000256" key="4">
    <source>
        <dbReference type="ARBA" id="ARBA00022692"/>
    </source>
</evidence>
<dbReference type="Pfam" id="PF02949">
    <property type="entry name" value="7tm_6"/>
    <property type="match status" value="1"/>
</dbReference>
<evidence type="ECO:0000256" key="8">
    <source>
        <dbReference type="ARBA" id="ARBA00023170"/>
    </source>
</evidence>
<evidence type="ECO:0000256" key="9">
    <source>
        <dbReference type="ARBA" id="ARBA00023224"/>
    </source>
</evidence>
<organism evidence="11 12">
    <name type="scientific">Phyllotreta striolata</name>
    <name type="common">Striped flea beetle</name>
    <name type="synonym">Crioceris striolata</name>
    <dbReference type="NCBI Taxonomy" id="444603"/>
    <lineage>
        <taxon>Eukaryota</taxon>
        <taxon>Metazoa</taxon>
        <taxon>Ecdysozoa</taxon>
        <taxon>Arthropoda</taxon>
        <taxon>Hexapoda</taxon>
        <taxon>Insecta</taxon>
        <taxon>Pterygota</taxon>
        <taxon>Neoptera</taxon>
        <taxon>Endopterygota</taxon>
        <taxon>Coleoptera</taxon>
        <taxon>Polyphaga</taxon>
        <taxon>Cucujiformia</taxon>
        <taxon>Chrysomeloidea</taxon>
        <taxon>Chrysomelidae</taxon>
        <taxon>Galerucinae</taxon>
        <taxon>Alticini</taxon>
        <taxon>Phyllotreta</taxon>
    </lineage>
</organism>
<keyword evidence="8 10" id="KW-0675">Receptor</keyword>
<feature type="transmembrane region" description="Helical" evidence="10">
    <location>
        <begin position="138"/>
        <end position="160"/>
    </location>
</feature>
<dbReference type="GO" id="GO:0005549">
    <property type="term" value="F:odorant binding"/>
    <property type="evidence" value="ECO:0007669"/>
    <property type="project" value="InterPro"/>
</dbReference>
<evidence type="ECO:0000313" key="11">
    <source>
        <dbReference type="EMBL" id="CAG9858091.1"/>
    </source>
</evidence>
<keyword evidence="12" id="KW-1185">Reference proteome</keyword>
<keyword evidence="5 10" id="KW-0552">Olfaction</keyword>
<evidence type="ECO:0000313" key="12">
    <source>
        <dbReference type="Proteomes" id="UP001153712"/>
    </source>
</evidence>
<protein>
    <recommendedName>
        <fullName evidence="10">Odorant receptor</fullName>
    </recommendedName>
</protein>
<feature type="transmembrane region" description="Helical" evidence="10">
    <location>
        <begin position="76"/>
        <end position="98"/>
    </location>
</feature>
<feature type="transmembrane region" description="Helical" evidence="10">
    <location>
        <begin position="38"/>
        <end position="56"/>
    </location>
</feature>
<keyword evidence="3 10" id="KW-0716">Sensory transduction</keyword>
<reference evidence="11" key="1">
    <citation type="submission" date="2022-01" db="EMBL/GenBank/DDBJ databases">
        <authorList>
            <person name="King R."/>
        </authorList>
    </citation>
    <scope>NUCLEOTIDE SEQUENCE</scope>
</reference>
<dbReference type="OrthoDB" id="8191658at2759"/>
<evidence type="ECO:0000256" key="7">
    <source>
        <dbReference type="ARBA" id="ARBA00023136"/>
    </source>
</evidence>
<dbReference type="PANTHER" id="PTHR21137">
    <property type="entry name" value="ODORANT RECEPTOR"/>
    <property type="match status" value="1"/>
</dbReference>
<feature type="transmembrane region" description="Helical" evidence="10">
    <location>
        <begin position="297"/>
        <end position="324"/>
    </location>
</feature>
<feature type="transmembrane region" description="Helical" evidence="10">
    <location>
        <begin position="330"/>
        <end position="349"/>
    </location>
</feature>
<comment type="similarity">
    <text evidence="10">Belongs to the insect chemoreceptor superfamily. Heteromeric odorant receptor channel (TC 1.A.69) family.</text>
</comment>
<comment type="subcellular location">
    <subcellularLocation>
        <location evidence="1 10">Cell membrane</location>
        <topology evidence="1 10">Multi-pass membrane protein</topology>
    </subcellularLocation>
</comment>
<comment type="caution">
    <text evidence="10">Lacks conserved residue(s) required for the propagation of feature annotation.</text>
</comment>
<dbReference type="GO" id="GO:0005886">
    <property type="term" value="C:plasma membrane"/>
    <property type="evidence" value="ECO:0007669"/>
    <property type="project" value="UniProtKB-SubCell"/>
</dbReference>
<gene>
    <name evidence="11" type="ORF">PHYEVI_LOCUS4482</name>
</gene>
<dbReference type="PANTHER" id="PTHR21137:SF35">
    <property type="entry name" value="ODORANT RECEPTOR 19A-RELATED"/>
    <property type="match status" value="1"/>
</dbReference>
<dbReference type="GO" id="GO:0004984">
    <property type="term" value="F:olfactory receptor activity"/>
    <property type="evidence" value="ECO:0007669"/>
    <property type="project" value="InterPro"/>
</dbReference>
<dbReference type="Proteomes" id="UP001153712">
    <property type="component" value="Chromosome 15"/>
</dbReference>
<feature type="transmembrane region" description="Helical" evidence="10">
    <location>
        <begin position="199"/>
        <end position="222"/>
    </location>
</feature>
<evidence type="ECO:0000256" key="2">
    <source>
        <dbReference type="ARBA" id="ARBA00022475"/>
    </source>
</evidence>
<keyword evidence="4 10" id="KW-0812">Transmembrane</keyword>
<name>A0A9N9XL15_PHYSR</name>
<dbReference type="GO" id="GO:0007165">
    <property type="term" value="P:signal transduction"/>
    <property type="evidence" value="ECO:0007669"/>
    <property type="project" value="UniProtKB-KW"/>
</dbReference>
<dbReference type="EMBL" id="OU900108">
    <property type="protein sequence ID" value="CAG9858091.1"/>
    <property type="molecule type" value="Genomic_DNA"/>
</dbReference>
<keyword evidence="6 10" id="KW-1133">Transmembrane helix</keyword>
<evidence type="ECO:0000256" key="3">
    <source>
        <dbReference type="ARBA" id="ARBA00022606"/>
    </source>
</evidence>
<keyword evidence="7 10" id="KW-0472">Membrane</keyword>
<keyword evidence="9 10" id="KW-0807">Transducer</keyword>
<evidence type="ECO:0000256" key="1">
    <source>
        <dbReference type="ARBA" id="ARBA00004651"/>
    </source>
</evidence>
<sequence>MIGGNRKKTFGYSDNFFYANEVAEFITGLWRPKSNQPLWVIIPYYTYSIVMFSNGFVYNVCEYLYLKEMLKDIPKLLSYIGMCLTHTLGIIKLSIFVFQHDKLDSIKNRLQHDDFKYASLDENGPSTMFSNEKRFSNYITYWVFVMYGFVGVSAHISAVISLNKALPGNTFEGTNRTCNEFLPYYFLIPFPTKTKNDCILASTFMDLGFATWGWVIACYDGLYMSLLRCYKIQLIIVGHVVRTLRQRCLLKLNLNENTEVMHDEEQPELEQEMYNQLNHTIKHVQLLYGVRDDIEDLVVYVTLIQTLSSLFIFASCLYVASIVPMSSPEFFAQMQFFTCVLIQLSLICWSGNEITVAGESLSRALFESDWFSCSRRFKSSMLITMTRTQRPIILTIGKFTPLTITTLVNVCRGSFSYFAVFKTVK</sequence>
<evidence type="ECO:0000256" key="6">
    <source>
        <dbReference type="ARBA" id="ARBA00022989"/>
    </source>
</evidence>
<evidence type="ECO:0000256" key="10">
    <source>
        <dbReference type="RuleBase" id="RU351113"/>
    </source>
</evidence>
<accession>A0A9N9XL15</accession>
<dbReference type="InterPro" id="IPR004117">
    <property type="entry name" value="7tm6_olfct_rcpt"/>
</dbReference>
<dbReference type="AlphaFoldDB" id="A0A9N9XL15"/>